<sequence length="131" mass="13858">MFTLRVSWLLVAGVPALLMLAALGLGRLESELAPDATAVADVDGFPELAGAVDVHTLASEGMPEALEYLHRRELAQLPGAPANGRNGGPRHAAPSFAVGFIDRDELTLPTRIHGQSHVNPQFGAPRHDNPV</sequence>
<organism evidence="2 3">
    <name type="scientific">Mycobacterium arosiense ATCC BAA-1401 = DSM 45069</name>
    <dbReference type="NCBI Taxonomy" id="1265311"/>
    <lineage>
        <taxon>Bacteria</taxon>
        <taxon>Bacillati</taxon>
        <taxon>Actinomycetota</taxon>
        <taxon>Actinomycetes</taxon>
        <taxon>Mycobacteriales</taxon>
        <taxon>Mycobacteriaceae</taxon>
        <taxon>Mycobacterium</taxon>
        <taxon>Mycobacterium avium complex (MAC)</taxon>
    </lineage>
</organism>
<dbReference type="EMBL" id="MVHG01000012">
    <property type="protein sequence ID" value="ORA18065.1"/>
    <property type="molecule type" value="Genomic_DNA"/>
</dbReference>
<name>A0A1W9ZLT3_MYCAI</name>
<dbReference type="AlphaFoldDB" id="A0A1W9ZLT3"/>
<reference evidence="2 3" key="1">
    <citation type="submission" date="2016-12" db="EMBL/GenBank/DDBJ databases">
        <title>The new phylogeny of genus Mycobacterium.</title>
        <authorList>
            <person name="Tortoli E."/>
            <person name="Trovato A."/>
            <person name="Cirillo D.M."/>
        </authorList>
    </citation>
    <scope>NUCLEOTIDE SEQUENCE [LARGE SCALE GENOMIC DNA]</scope>
    <source>
        <strain evidence="2 3">DSM 45069</strain>
    </source>
</reference>
<feature type="transmembrane region" description="Helical" evidence="1">
    <location>
        <begin position="6"/>
        <end position="25"/>
    </location>
</feature>
<evidence type="ECO:0000313" key="2">
    <source>
        <dbReference type="EMBL" id="ORA18065.1"/>
    </source>
</evidence>
<keyword evidence="1" id="KW-1133">Transmembrane helix</keyword>
<dbReference type="Proteomes" id="UP000192707">
    <property type="component" value="Unassembled WGS sequence"/>
</dbReference>
<accession>A0A1W9ZLT3</accession>
<evidence type="ECO:0000313" key="3">
    <source>
        <dbReference type="Proteomes" id="UP000192707"/>
    </source>
</evidence>
<keyword evidence="1" id="KW-0812">Transmembrane</keyword>
<keyword evidence="3" id="KW-1185">Reference proteome</keyword>
<protein>
    <submittedName>
        <fullName evidence="2">Uncharacterized protein</fullName>
    </submittedName>
</protein>
<gene>
    <name evidence="2" type="ORF">BST14_08005</name>
</gene>
<comment type="caution">
    <text evidence="2">The sequence shown here is derived from an EMBL/GenBank/DDBJ whole genome shotgun (WGS) entry which is preliminary data.</text>
</comment>
<proteinExistence type="predicted"/>
<evidence type="ECO:0000256" key="1">
    <source>
        <dbReference type="SAM" id="Phobius"/>
    </source>
</evidence>
<keyword evidence="1" id="KW-0472">Membrane</keyword>
<dbReference type="RefSeq" id="WP_245845335.1">
    <property type="nucleotide sequence ID" value="NZ_MVHG01000012.1"/>
</dbReference>